<dbReference type="GO" id="GO:0005737">
    <property type="term" value="C:cytoplasm"/>
    <property type="evidence" value="ECO:0007669"/>
    <property type="project" value="TreeGrafter"/>
</dbReference>
<dbReference type="PANTHER" id="PTHR12461">
    <property type="entry name" value="HYPOXIA-INDUCIBLE FACTOR 1 ALPHA INHIBITOR-RELATED"/>
    <property type="match status" value="1"/>
</dbReference>
<sequence>MAATVTEAAASSSGEPREEAEAPSLAWDESQLRSYSFPTRPIPRLSQSDPRAEELIENEEPVVLTDTNLVYPALKWDLEYLQENIGNGDFSVYSASTHKFLYYDEKKMANFQNFKPRSNREEMKFHEFVEKLQDIQQQGGEERLYLQQTLNDTVGRKIVMDFLGFNWNWINKQQGKRGWGQLTSNLLLIGMEGNVTPAHYDEQQNFFAQIKGYKRCILFPPDQFECLYPYPVHHPCDRQSQVDFDNPDYERFPNFQNVVGYETVVGPGDVLYIPMYCPAAGIPLQFVLPSVKSLDWFCLLQKAFPDYLNPHRGRTPAKDLFWKAEAKTHSGSDWLTAWGQFLLPGPVSSCYDLLILALPR</sequence>
<organism evidence="3 4">
    <name type="scientific">Zalophus californianus</name>
    <name type="common">California sealion</name>
    <dbReference type="NCBI Taxonomy" id="9704"/>
    <lineage>
        <taxon>Eukaryota</taxon>
        <taxon>Metazoa</taxon>
        <taxon>Chordata</taxon>
        <taxon>Craniata</taxon>
        <taxon>Vertebrata</taxon>
        <taxon>Euteleostomi</taxon>
        <taxon>Mammalia</taxon>
        <taxon>Eutheria</taxon>
        <taxon>Laurasiatheria</taxon>
        <taxon>Carnivora</taxon>
        <taxon>Caniformia</taxon>
        <taxon>Pinnipedia</taxon>
        <taxon>Otariidae</taxon>
        <taxon>Zalophus</taxon>
    </lineage>
</organism>
<evidence type="ECO:0000259" key="2">
    <source>
        <dbReference type="PROSITE" id="PS51184"/>
    </source>
</evidence>
<dbReference type="InterPro" id="IPR003347">
    <property type="entry name" value="JmjC_dom"/>
</dbReference>
<dbReference type="Gene3D" id="2.60.120.10">
    <property type="entry name" value="Jelly Rolls"/>
    <property type="match status" value="1"/>
</dbReference>
<dbReference type="PANTHER" id="PTHR12461:SF105">
    <property type="entry name" value="HYPOXIA-INDUCIBLE FACTOR 1-ALPHA INHIBITOR"/>
    <property type="match status" value="1"/>
</dbReference>
<dbReference type="InterPro" id="IPR014710">
    <property type="entry name" value="RmlC-like_jellyroll"/>
</dbReference>
<dbReference type="GO" id="GO:0071532">
    <property type="term" value="F:ankyrin repeat binding"/>
    <property type="evidence" value="ECO:0007669"/>
    <property type="project" value="TreeGrafter"/>
</dbReference>
<dbReference type="GeneID" id="113922416"/>
<dbReference type="OrthoDB" id="47172at2759"/>
<dbReference type="SUPFAM" id="SSF51197">
    <property type="entry name" value="Clavaminate synthase-like"/>
    <property type="match status" value="1"/>
</dbReference>
<dbReference type="KEGG" id="zca:113922416"/>
<dbReference type="Pfam" id="PF13621">
    <property type="entry name" value="Cupin_8"/>
    <property type="match status" value="1"/>
</dbReference>
<evidence type="ECO:0000256" key="1">
    <source>
        <dbReference type="SAM" id="MobiDB-lite"/>
    </source>
</evidence>
<gene>
    <name evidence="4" type="primary">HIF1AN</name>
</gene>
<dbReference type="PROSITE" id="PS51184">
    <property type="entry name" value="JMJC"/>
    <property type="match status" value="1"/>
</dbReference>
<accession>A0A6J2D110</accession>
<dbReference type="GO" id="GO:0036139">
    <property type="term" value="F:peptidyl-histidine dioxygenase activity"/>
    <property type="evidence" value="ECO:0007669"/>
    <property type="project" value="TreeGrafter"/>
</dbReference>
<evidence type="ECO:0000313" key="4">
    <source>
        <dbReference type="RefSeq" id="XP_027450115.1"/>
    </source>
</evidence>
<dbReference type="AlphaFoldDB" id="A0A6J2D110"/>
<dbReference type="GO" id="GO:0036140">
    <property type="term" value="F:[protein]-asparagine 3-dioxygenase activity"/>
    <property type="evidence" value="ECO:0007669"/>
    <property type="project" value="TreeGrafter"/>
</dbReference>
<dbReference type="FunFam" id="2.60.120.10:FF:000042">
    <property type="entry name" value="Hypoxia-inducible factor 1-alpha inhibitor"/>
    <property type="match status" value="1"/>
</dbReference>
<evidence type="ECO:0000313" key="3">
    <source>
        <dbReference type="Proteomes" id="UP000515165"/>
    </source>
</evidence>
<feature type="region of interest" description="Disordered" evidence="1">
    <location>
        <begin position="1"/>
        <end position="29"/>
    </location>
</feature>
<dbReference type="GO" id="GO:0045746">
    <property type="term" value="P:negative regulation of Notch signaling pathway"/>
    <property type="evidence" value="ECO:0007669"/>
    <property type="project" value="TreeGrafter"/>
</dbReference>
<dbReference type="Proteomes" id="UP000515165">
    <property type="component" value="Chromosome 15"/>
</dbReference>
<dbReference type="CTD" id="55662"/>
<reference evidence="4" key="1">
    <citation type="submission" date="2025-08" db="UniProtKB">
        <authorList>
            <consortium name="RefSeq"/>
        </authorList>
    </citation>
    <scope>IDENTIFICATION</scope>
    <source>
        <tissue evidence="4">Blood</tissue>
    </source>
</reference>
<dbReference type="InterPro" id="IPR041667">
    <property type="entry name" value="Cupin_8"/>
</dbReference>
<dbReference type="RefSeq" id="XP_027450115.1">
    <property type="nucleotide sequence ID" value="XM_027594314.2"/>
</dbReference>
<keyword evidence="3" id="KW-1185">Reference proteome</keyword>
<proteinExistence type="predicted"/>
<protein>
    <submittedName>
        <fullName evidence="4">Hypoxia-inducible factor 1-alpha inhibitor isoform X1</fullName>
    </submittedName>
</protein>
<feature type="domain" description="JmjC" evidence="2">
    <location>
        <begin position="142"/>
        <end position="310"/>
    </location>
</feature>
<name>A0A6J2D110_ZALCA</name>
<dbReference type="GO" id="GO:0005634">
    <property type="term" value="C:nucleus"/>
    <property type="evidence" value="ECO:0007669"/>
    <property type="project" value="TreeGrafter"/>
</dbReference>
<dbReference type="SMART" id="SM00558">
    <property type="entry name" value="JmjC"/>
    <property type="match status" value="1"/>
</dbReference>